<comment type="caution">
    <text evidence="5">The sequence shown here is derived from an EMBL/GenBank/DDBJ whole genome shotgun (WGS) entry which is preliminary data.</text>
</comment>
<reference evidence="5 6" key="1">
    <citation type="submission" date="2017-11" db="EMBL/GenBank/DDBJ databases">
        <title>Genomic Encyclopedia of Archaeal and Bacterial Type Strains, Phase II (KMG-II): From Individual Species to Whole Genera.</title>
        <authorList>
            <person name="Goeker M."/>
        </authorList>
    </citation>
    <scope>NUCLEOTIDE SEQUENCE [LARGE SCALE GENOMIC DNA]</scope>
    <source>
        <strain evidence="5 6">DSM 27393</strain>
    </source>
</reference>
<dbReference type="Pfam" id="PF00534">
    <property type="entry name" value="Glycos_transf_1"/>
    <property type="match status" value="1"/>
</dbReference>
<dbReference type="OrthoDB" id="9801609at2"/>
<dbReference type="Pfam" id="PF13439">
    <property type="entry name" value="Glyco_transf_4"/>
    <property type="match status" value="1"/>
</dbReference>
<protein>
    <submittedName>
        <fullName evidence="5">Glycosyltransferase involved in cell wall biosynthesis</fullName>
    </submittedName>
</protein>
<dbReference type="Proteomes" id="UP000228758">
    <property type="component" value="Unassembled WGS sequence"/>
</dbReference>
<dbReference type="InterPro" id="IPR028098">
    <property type="entry name" value="Glyco_trans_4-like_N"/>
</dbReference>
<evidence type="ECO:0000256" key="2">
    <source>
        <dbReference type="ARBA" id="ARBA00022679"/>
    </source>
</evidence>
<dbReference type="PANTHER" id="PTHR46401:SF2">
    <property type="entry name" value="GLYCOSYLTRANSFERASE WBBK-RELATED"/>
    <property type="match status" value="1"/>
</dbReference>
<keyword evidence="2 5" id="KW-0808">Transferase</keyword>
<evidence type="ECO:0000313" key="6">
    <source>
        <dbReference type="Proteomes" id="UP000228758"/>
    </source>
</evidence>
<feature type="domain" description="Glycosyl transferase family 1" evidence="3">
    <location>
        <begin position="192"/>
        <end position="354"/>
    </location>
</feature>
<dbReference type="GO" id="GO:0009103">
    <property type="term" value="P:lipopolysaccharide biosynthetic process"/>
    <property type="evidence" value="ECO:0007669"/>
    <property type="project" value="TreeGrafter"/>
</dbReference>
<evidence type="ECO:0000256" key="1">
    <source>
        <dbReference type="ARBA" id="ARBA00022676"/>
    </source>
</evidence>
<name>A0A2M9CH68_9MICO</name>
<dbReference type="CDD" id="cd03809">
    <property type="entry name" value="GT4_MtfB-like"/>
    <property type="match status" value="1"/>
</dbReference>
<dbReference type="AlphaFoldDB" id="A0A2M9CH68"/>
<accession>A0A2M9CH68</accession>
<feature type="domain" description="Glycosyltransferase subfamily 4-like N-terminal" evidence="4">
    <location>
        <begin position="17"/>
        <end position="180"/>
    </location>
</feature>
<evidence type="ECO:0000259" key="4">
    <source>
        <dbReference type="Pfam" id="PF13439"/>
    </source>
</evidence>
<dbReference type="GO" id="GO:0016757">
    <property type="term" value="F:glycosyltransferase activity"/>
    <property type="evidence" value="ECO:0007669"/>
    <property type="project" value="UniProtKB-KW"/>
</dbReference>
<keyword evidence="1" id="KW-0328">Glycosyltransferase</keyword>
<dbReference type="EMBL" id="PGFF01000001">
    <property type="protein sequence ID" value="PJJ71212.1"/>
    <property type="molecule type" value="Genomic_DNA"/>
</dbReference>
<dbReference type="RefSeq" id="WP_100363537.1">
    <property type="nucleotide sequence ID" value="NZ_PGFF01000001.1"/>
</dbReference>
<keyword evidence="6" id="KW-1185">Reference proteome</keyword>
<evidence type="ECO:0000259" key="3">
    <source>
        <dbReference type="Pfam" id="PF00534"/>
    </source>
</evidence>
<gene>
    <name evidence="5" type="ORF">CLV46_0754</name>
</gene>
<dbReference type="PANTHER" id="PTHR46401">
    <property type="entry name" value="GLYCOSYLTRANSFERASE WBBK-RELATED"/>
    <property type="match status" value="1"/>
</dbReference>
<sequence length="375" mass="40449">MTTLRVIIDEMVAPVRSGVARYTEELTRELIRTAPPGCTVEGFVSASPESDYADIAEKLPGLARLHKSALARRELTAAWQHGFTRLPGAGMVHAPSLLAPLSKHDRVEDRGTQIVVTMHDAVAWTDPALLPPRTVSWQRAMGKRAQRYADAVVAPTHSVADQLREVLDLGDRVRVIAGAVSSALKTPIDAEARATELRLPKEYLLAHGSFEQRKGLDALLAAVAHRELGGLPVLLTGIEDGARLQQALESAGVPADRVRPLGHLADPDLAVVLERAAVYVHPSRAEGFGLAVVEAFSLGTPVVHADDPALLEVSAGAARVVPLSEDYSDQLSDAIAAVLGDRELAERLRIEGRDRAKAFSWRDSAEKVWQLHADI</sequence>
<proteinExistence type="predicted"/>
<dbReference type="Gene3D" id="3.40.50.2000">
    <property type="entry name" value="Glycogen Phosphorylase B"/>
    <property type="match status" value="2"/>
</dbReference>
<dbReference type="InterPro" id="IPR001296">
    <property type="entry name" value="Glyco_trans_1"/>
</dbReference>
<evidence type="ECO:0000313" key="5">
    <source>
        <dbReference type="EMBL" id="PJJ71212.1"/>
    </source>
</evidence>
<organism evidence="5 6">
    <name type="scientific">Diaminobutyricimonas aerilata</name>
    <dbReference type="NCBI Taxonomy" id="1162967"/>
    <lineage>
        <taxon>Bacteria</taxon>
        <taxon>Bacillati</taxon>
        <taxon>Actinomycetota</taxon>
        <taxon>Actinomycetes</taxon>
        <taxon>Micrococcales</taxon>
        <taxon>Microbacteriaceae</taxon>
        <taxon>Diaminobutyricimonas</taxon>
    </lineage>
</organism>
<dbReference type="SUPFAM" id="SSF53756">
    <property type="entry name" value="UDP-Glycosyltransferase/glycogen phosphorylase"/>
    <property type="match status" value="1"/>
</dbReference>